<name>A0A9N9P6D8_9GLOM</name>
<dbReference type="Proteomes" id="UP000789405">
    <property type="component" value="Unassembled WGS sequence"/>
</dbReference>
<proteinExistence type="predicted"/>
<dbReference type="EMBL" id="CAJVPY010025440">
    <property type="protein sequence ID" value="CAG8788258.1"/>
    <property type="molecule type" value="Genomic_DNA"/>
</dbReference>
<organism evidence="1 2">
    <name type="scientific">Dentiscutata erythropus</name>
    <dbReference type="NCBI Taxonomy" id="1348616"/>
    <lineage>
        <taxon>Eukaryota</taxon>
        <taxon>Fungi</taxon>
        <taxon>Fungi incertae sedis</taxon>
        <taxon>Mucoromycota</taxon>
        <taxon>Glomeromycotina</taxon>
        <taxon>Glomeromycetes</taxon>
        <taxon>Diversisporales</taxon>
        <taxon>Gigasporaceae</taxon>
        <taxon>Dentiscutata</taxon>
    </lineage>
</organism>
<protein>
    <submittedName>
        <fullName evidence="1">7908_t:CDS:1</fullName>
    </submittedName>
</protein>
<gene>
    <name evidence="1" type="ORF">DERYTH_LOCUS20868</name>
</gene>
<evidence type="ECO:0000313" key="1">
    <source>
        <dbReference type="EMBL" id="CAG8788258.1"/>
    </source>
</evidence>
<dbReference type="AlphaFoldDB" id="A0A9N9P6D8"/>
<sequence length="137" mass="15902">MKKIFESREIKTHVQRKHSDLLIYICNLPDQQIFDASSLFQTIVYTQGNHQGELISAYLQKKAQDFISDSLYKLDNSLCTLKLQNKNLKQENNQFKKYKSTTSTQICTLSIQLARAKQAKQRQISKIRAAIHKAKQI</sequence>
<comment type="caution">
    <text evidence="1">The sequence shown here is derived from an EMBL/GenBank/DDBJ whole genome shotgun (WGS) entry which is preliminary data.</text>
</comment>
<dbReference type="OrthoDB" id="10535967at2759"/>
<evidence type="ECO:0000313" key="2">
    <source>
        <dbReference type="Proteomes" id="UP000789405"/>
    </source>
</evidence>
<keyword evidence="2" id="KW-1185">Reference proteome</keyword>
<accession>A0A9N9P6D8</accession>
<reference evidence="1" key="1">
    <citation type="submission" date="2021-06" db="EMBL/GenBank/DDBJ databases">
        <authorList>
            <person name="Kallberg Y."/>
            <person name="Tangrot J."/>
            <person name="Rosling A."/>
        </authorList>
    </citation>
    <scope>NUCLEOTIDE SEQUENCE</scope>
    <source>
        <strain evidence="1">MA453B</strain>
    </source>
</reference>